<dbReference type="Proteomes" id="UP000255529">
    <property type="component" value="Unassembled WGS sequence"/>
</dbReference>
<feature type="domain" description="Terminase large subunit GpA endonuclease" evidence="3">
    <location>
        <begin position="308"/>
        <end position="577"/>
    </location>
</feature>
<evidence type="ECO:0000313" key="4">
    <source>
        <dbReference type="EMBL" id="SUI80627.1"/>
    </source>
</evidence>
<gene>
    <name evidence="4" type="ORF">NCTC11544_04192</name>
</gene>
<dbReference type="Gene3D" id="3.40.50.300">
    <property type="entry name" value="P-loop containing nucleotide triphosphate hydrolases"/>
    <property type="match status" value="1"/>
</dbReference>
<dbReference type="InterPro" id="IPR027417">
    <property type="entry name" value="P-loop_NTPase"/>
</dbReference>
<dbReference type="EMBL" id="UGYN01000002">
    <property type="protein sequence ID" value="SUI80627.1"/>
    <property type="molecule type" value="Genomic_DNA"/>
</dbReference>
<evidence type="ECO:0000259" key="2">
    <source>
        <dbReference type="Pfam" id="PF05876"/>
    </source>
</evidence>
<dbReference type="GO" id="GO:0004519">
    <property type="term" value="F:endonuclease activity"/>
    <property type="evidence" value="ECO:0007669"/>
    <property type="project" value="InterPro"/>
</dbReference>
<dbReference type="InterPro" id="IPR046453">
    <property type="entry name" value="GpA_ATPase"/>
</dbReference>
<name>A0A380AGQ3_9GAMM</name>
<feature type="region of interest" description="Disordered" evidence="1">
    <location>
        <begin position="605"/>
        <end position="636"/>
    </location>
</feature>
<dbReference type="AlphaFoldDB" id="A0A380AGQ3"/>
<evidence type="ECO:0000256" key="1">
    <source>
        <dbReference type="SAM" id="MobiDB-lite"/>
    </source>
</evidence>
<protein>
    <submittedName>
        <fullName evidence="4">Bacteriophage tail assembly protein</fullName>
    </submittedName>
</protein>
<feature type="domain" description="Phage terminase large subunit GpA ATPase" evidence="2">
    <location>
        <begin position="60"/>
        <end position="297"/>
    </location>
</feature>
<evidence type="ECO:0000313" key="5">
    <source>
        <dbReference type="Proteomes" id="UP000255529"/>
    </source>
</evidence>
<organism evidence="4 5">
    <name type="scientific">Serratia quinivorans</name>
    <dbReference type="NCBI Taxonomy" id="137545"/>
    <lineage>
        <taxon>Bacteria</taxon>
        <taxon>Pseudomonadati</taxon>
        <taxon>Pseudomonadota</taxon>
        <taxon>Gammaproteobacteria</taxon>
        <taxon>Enterobacterales</taxon>
        <taxon>Yersiniaceae</taxon>
        <taxon>Serratia</taxon>
    </lineage>
</organism>
<feature type="compositionally biased region" description="Basic residues" evidence="1">
    <location>
        <begin position="626"/>
        <end position="636"/>
    </location>
</feature>
<dbReference type="Pfam" id="PF05876">
    <property type="entry name" value="GpA_ATPase"/>
    <property type="match status" value="1"/>
</dbReference>
<dbReference type="InterPro" id="IPR046454">
    <property type="entry name" value="GpA_endonuclease"/>
</dbReference>
<proteinExistence type="predicted"/>
<evidence type="ECO:0000259" key="3">
    <source>
        <dbReference type="Pfam" id="PF20454"/>
    </source>
</evidence>
<sequence>MHLERSDLSNSEMKKFKKIYKKTIKKVLPPEKILPSKFAEDYLVFPDGRLAGQKLRLFEFQRQVLDTIIEPGVQRIVMMSSAQLLKSTIMMTAMQYFIVNDASNMAYGSQSGASTMKFKNGKWQPSIDQSILRDYVTKKSDKNAANNQNTQQNLDSTNTYFINLNAPSTLRGITTKRIFLDEVSGSFDDSEGDPISLASQRIKSFDDGLIMIGSTPTDALDSICQEYEAGDQRKFNVPCPSCNHYHELVWDNVRFDWQVLPNGRKKAVPETAKLLCPNCEHHITEGERVRAIAGGHWVVTNPAGKYPSYHVSRLYSPINTIESTVEDFSNAHYNFDLQSFYNNSLGLPYEPEENKEHNLIELENLREENSVQAIPDEVLGIVLGVDQQQDRLECTTMGFTEKTLYVLDHRNFYGVDCNQIGSKAYTELSQYSKGLFKTVSGRPVRVLAGFLDSSNGNATQTVYTYCNSYNPLFKPIKGEGCSTTKPLFRSSRTGGHELQILNVNLAKSTVTKMLRTCLVDKNNPPIRFSETLPDDYFNQLTAERVDIKNGFKQWSLKASGSRNEALDCLVYAYICMKHYLNTLTGADPYHILREYNHRVRNKYNETTNTSNESPPERKQEPPPQPKRLRRRNSFWN</sequence>
<dbReference type="Pfam" id="PF20454">
    <property type="entry name" value="GpA_nuclease"/>
    <property type="match status" value="1"/>
</dbReference>
<dbReference type="GO" id="GO:0016887">
    <property type="term" value="F:ATP hydrolysis activity"/>
    <property type="evidence" value="ECO:0007669"/>
    <property type="project" value="InterPro"/>
</dbReference>
<accession>A0A380AGQ3</accession>
<reference evidence="4 5" key="1">
    <citation type="submission" date="2018-06" db="EMBL/GenBank/DDBJ databases">
        <authorList>
            <consortium name="Pathogen Informatics"/>
            <person name="Doyle S."/>
        </authorList>
    </citation>
    <scope>NUCLEOTIDE SEQUENCE [LARGE SCALE GENOMIC DNA]</scope>
    <source>
        <strain evidence="4 5">NCTC11544</strain>
    </source>
</reference>